<dbReference type="Gene3D" id="3.30.420.240">
    <property type="match status" value="1"/>
</dbReference>
<protein>
    <recommendedName>
        <fullName evidence="3">Terminase large subunit gp17-like C-terminal domain-containing protein</fullName>
    </recommendedName>
</protein>
<evidence type="ECO:0000256" key="1">
    <source>
        <dbReference type="SAM" id="MobiDB-lite"/>
    </source>
</evidence>
<evidence type="ECO:0000313" key="2">
    <source>
        <dbReference type="EMBL" id="KKN02256.1"/>
    </source>
</evidence>
<dbReference type="EMBL" id="LAZR01005169">
    <property type="protein sequence ID" value="KKN02256.1"/>
    <property type="molecule type" value="Genomic_DNA"/>
</dbReference>
<evidence type="ECO:0008006" key="3">
    <source>
        <dbReference type="Google" id="ProtNLM"/>
    </source>
</evidence>
<feature type="region of interest" description="Disordered" evidence="1">
    <location>
        <begin position="582"/>
        <end position="605"/>
    </location>
</feature>
<reference evidence="2" key="1">
    <citation type="journal article" date="2015" name="Nature">
        <title>Complex archaea that bridge the gap between prokaryotes and eukaryotes.</title>
        <authorList>
            <person name="Spang A."/>
            <person name="Saw J.H."/>
            <person name="Jorgensen S.L."/>
            <person name="Zaremba-Niedzwiedzka K."/>
            <person name="Martijn J."/>
            <person name="Lind A.E."/>
            <person name="van Eijk R."/>
            <person name="Schleper C."/>
            <person name="Guy L."/>
            <person name="Ettema T.J."/>
        </authorList>
    </citation>
    <scope>NUCLEOTIDE SEQUENCE</scope>
</reference>
<dbReference type="InterPro" id="IPR027417">
    <property type="entry name" value="P-loop_NTPase"/>
</dbReference>
<name>A0A0F9PMI5_9ZZZZ</name>
<dbReference type="AlphaFoldDB" id="A0A0F9PMI5"/>
<dbReference type="Gene3D" id="3.40.50.300">
    <property type="entry name" value="P-loop containing nucleotide triphosphate hydrolases"/>
    <property type="match status" value="1"/>
</dbReference>
<sequence>MRCNRTRLSDQIPKDLKGNLRWRRKVYQRISEDPGFAETIKEACARDPIFFVNGFCWTYDPRCEPFSRIPMILYDFQEEALLEIIRAIGSRDLLIEKSRDMGASWICMLAFFWCWLYKSRQSFLMGSRVEAYVDDSANPKSLFWKIDFILDNLPPWLRPKGYKTSLHRRKLHIGNPENGSVIDGESTNPNFAKGDRRTAILLDEFAAVECGPQVCRASRDATNCRIFNSTPMGTGNSFYDQRQNPDCRRLRLHWSSHPLKMVGLYMSTSDGELQVLDRKGYPDDYKPILDGKLRSVWYDIQCSRADNAREIAQEIDIDYLGSGHQFFDAQKVQVAIRDFAHAPLEIGDLDFDTKTAEPTTFRENPGGNLKLWFFLGRKKTPQIEHRCVIGVDVSAGTGSSNSALCVWDVVTNEKLAEWASPYVRPEALAKQAVAIAKWFGNAMLIWESNGPGRQFGSRVMELGYTRIYLRVREEKLSRKVSDIPGWAPTREGKLVLLGAYREALEKGHCVNRSKIALEETLEYVYAANGGVEHSRAKNKSDPSGAGASHGDRVIGDALAWKGVTQRKLLRIKEKPEIPVGSLAWRNAMRDQDKQTDYKELPEGWN</sequence>
<accession>A0A0F9PMI5</accession>
<organism evidence="2">
    <name type="scientific">marine sediment metagenome</name>
    <dbReference type="NCBI Taxonomy" id="412755"/>
    <lineage>
        <taxon>unclassified sequences</taxon>
        <taxon>metagenomes</taxon>
        <taxon>ecological metagenomes</taxon>
    </lineage>
</organism>
<gene>
    <name evidence="2" type="ORF">LCGC14_1119560</name>
</gene>
<proteinExistence type="predicted"/>
<comment type="caution">
    <text evidence="2">The sequence shown here is derived from an EMBL/GenBank/DDBJ whole genome shotgun (WGS) entry which is preliminary data.</text>
</comment>
<feature type="compositionally biased region" description="Basic and acidic residues" evidence="1">
    <location>
        <begin position="587"/>
        <end position="605"/>
    </location>
</feature>